<name>A0A1L9PVK8_ASPVE</name>
<evidence type="ECO:0000256" key="1">
    <source>
        <dbReference type="SAM" id="MobiDB-lite"/>
    </source>
</evidence>
<dbReference type="VEuPathDB" id="FungiDB:ASPVEDRAFT_86924"/>
<gene>
    <name evidence="2" type="ORF">ASPVEDRAFT_86924</name>
</gene>
<dbReference type="Proteomes" id="UP000184073">
    <property type="component" value="Unassembled WGS sequence"/>
</dbReference>
<evidence type="ECO:0000313" key="2">
    <source>
        <dbReference type="EMBL" id="OJJ05580.1"/>
    </source>
</evidence>
<sequence length="303" mass="35154">MNPLATQQTELRSMRGMKGLHGNEKSGFGRIPPLRGREDWRKWYTFIRVSAMAEGVWEYLTPEGERGPKPDDDPVLSPEEAFSDIGSRLSEMNDGTLGKVQCRLCAIREDSTDSWFDECSGISGNFCDRYHRKVVMPEEVARDLYGEGSVTLKRMGSWERWYAAIKQAAKWKRVWEYIDLDVEDDKLPVPPPRVHPGLKPAVEKIQDLLEAEGKFSEDDWVRFLAIEMVIDLDLQRRWEFDTGKGYIAWAILSTVDEPFICSLYHETDPRKMLRILKERVEPALPEGYEKVGRQGNRRNRRNR</sequence>
<accession>A0A1L9PVK8</accession>
<proteinExistence type="predicted"/>
<dbReference type="OrthoDB" id="10389244at2759"/>
<dbReference type="AlphaFoldDB" id="A0A1L9PVK8"/>
<protein>
    <submittedName>
        <fullName evidence="2">Uncharacterized protein</fullName>
    </submittedName>
</protein>
<feature type="compositionally biased region" description="Polar residues" evidence="1">
    <location>
        <begin position="1"/>
        <end position="11"/>
    </location>
</feature>
<organism evidence="2 3">
    <name type="scientific">Aspergillus versicolor CBS 583.65</name>
    <dbReference type="NCBI Taxonomy" id="1036611"/>
    <lineage>
        <taxon>Eukaryota</taxon>
        <taxon>Fungi</taxon>
        <taxon>Dikarya</taxon>
        <taxon>Ascomycota</taxon>
        <taxon>Pezizomycotina</taxon>
        <taxon>Eurotiomycetes</taxon>
        <taxon>Eurotiomycetidae</taxon>
        <taxon>Eurotiales</taxon>
        <taxon>Aspergillaceae</taxon>
        <taxon>Aspergillus</taxon>
        <taxon>Aspergillus subgen. Nidulantes</taxon>
    </lineage>
</organism>
<dbReference type="RefSeq" id="XP_040671342.1">
    <property type="nucleotide sequence ID" value="XM_040817940.1"/>
</dbReference>
<evidence type="ECO:0000313" key="3">
    <source>
        <dbReference type="Proteomes" id="UP000184073"/>
    </source>
</evidence>
<dbReference type="EMBL" id="KV878133">
    <property type="protein sequence ID" value="OJJ05580.1"/>
    <property type="molecule type" value="Genomic_DNA"/>
</dbReference>
<reference evidence="3" key="1">
    <citation type="journal article" date="2017" name="Genome Biol.">
        <title>Comparative genomics reveals high biological diversity and specific adaptations in the industrially and medically important fungal genus Aspergillus.</title>
        <authorList>
            <person name="de Vries R.P."/>
            <person name="Riley R."/>
            <person name="Wiebenga A."/>
            <person name="Aguilar-Osorio G."/>
            <person name="Amillis S."/>
            <person name="Uchima C.A."/>
            <person name="Anderluh G."/>
            <person name="Asadollahi M."/>
            <person name="Askin M."/>
            <person name="Barry K."/>
            <person name="Battaglia E."/>
            <person name="Bayram O."/>
            <person name="Benocci T."/>
            <person name="Braus-Stromeyer S.A."/>
            <person name="Caldana C."/>
            <person name="Canovas D."/>
            <person name="Cerqueira G.C."/>
            <person name="Chen F."/>
            <person name="Chen W."/>
            <person name="Choi C."/>
            <person name="Clum A."/>
            <person name="Dos Santos R.A."/>
            <person name="Damasio A.R."/>
            <person name="Diallinas G."/>
            <person name="Emri T."/>
            <person name="Fekete E."/>
            <person name="Flipphi M."/>
            <person name="Freyberg S."/>
            <person name="Gallo A."/>
            <person name="Gournas C."/>
            <person name="Habgood R."/>
            <person name="Hainaut M."/>
            <person name="Harispe M.L."/>
            <person name="Henrissat B."/>
            <person name="Hilden K.S."/>
            <person name="Hope R."/>
            <person name="Hossain A."/>
            <person name="Karabika E."/>
            <person name="Karaffa L."/>
            <person name="Karanyi Z."/>
            <person name="Krasevec N."/>
            <person name="Kuo A."/>
            <person name="Kusch H."/>
            <person name="LaButti K."/>
            <person name="Lagendijk E.L."/>
            <person name="Lapidus A."/>
            <person name="Levasseur A."/>
            <person name="Lindquist E."/>
            <person name="Lipzen A."/>
            <person name="Logrieco A.F."/>
            <person name="MacCabe A."/>
            <person name="Maekelae M.R."/>
            <person name="Malavazi I."/>
            <person name="Melin P."/>
            <person name="Meyer V."/>
            <person name="Mielnichuk N."/>
            <person name="Miskei M."/>
            <person name="Molnar A.P."/>
            <person name="Mule G."/>
            <person name="Ngan C.Y."/>
            <person name="Orejas M."/>
            <person name="Orosz E."/>
            <person name="Ouedraogo J.P."/>
            <person name="Overkamp K.M."/>
            <person name="Park H.-S."/>
            <person name="Perrone G."/>
            <person name="Piumi F."/>
            <person name="Punt P.J."/>
            <person name="Ram A.F."/>
            <person name="Ramon A."/>
            <person name="Rauscher S."/>
            <person name="Record E."/>
            <person name="Riano-Pachon D.M."/>
            <person name="Robert V."/>
            <person name="Roehrig J."/>
            <person name="Ruller R."/>
            <person name="Salamov A."/>
            <person name="Salih N.S."/>
            <person name="Samson R.A."/>
            <person name="Sandor E."/>
            <person name="Sanguinetti M."/>
            <person name="Schuetze T."/>
            <person name="Sepcic K."/>
            <person name="Shelest E."/>
            <person name="Sherlock G."/>
            <person name="Sophianopoulou V."/>
            <person name="Squina F.M."/>
            <person name="Sun H."/>
            <person name="Susca A."/>
            <person name="Todd R.B."/>
            <person name="Tsang A."/>
            <person name="Unkles S.E."/>
            <person name="van de Wiele N."/>
            <person name="van Rossen-Uffink D."/>
            <person name="Oliveira J.V."/>
            <person name="Vesth T.C."/>
            <person name="Visser J."/>
            <person name="Yu J.-H."/>
            <person name="Zhou M."/>
            <person name="Andersen M.R."/>
            <person name="Archer D.B."/>
            <person name="Baker S.E."/>
            <person name="Benoit I."/>
            <person name="Brakhage A.A."/>
            <person name="Braus G.H."/>
            <person name="Fischer R."/>
            <person name="Frisvad J.C."/>
            <person name="Goldman G.H."/>
            <person name="Houbraken J."/>
            <person name="Oakley B."/>
            <person name="Pocsi I."/>
            <person name="Scazzocchio C."/>
            <person name="Seiboth B."/>
            <person name="vanKuyk P.A."/>
            <person name="Wortman J."/>
            <person name="Dyer P.S."/>
            <person name="Grigoriev I.V."/>
        </authorList>
    </citation>
    <scope>NUCLEOTIDE SEQUENCE [LARGE SCALE GENOMIC DNA]</scope>
    <source>
        <strain evidence="3">CBS 583.65</strain>
    </source>
</reference>
<feature type="region of interest" description="Disordered" evidence="1">
    <location>
        <begin position="1"/>
        <end position="29"/>
    </location>
</feature>
<keyword evidence="3" id="KW-1185">Reference proteome</keyword>
<dbReference type="GeneID" id="63733451"/>